<dbReference type="InterPro" id="IPR003594">
    <property type="entry name" value="HATPase_dom"/>
</dbReference>
<protein>
    <recommendedName>
        <fullName evidence="3">histidine kinase</fullName>
        <ecNumber evidence="3">2.7.13.3</ecNumber>
    </recommendedName>
</protein>
<accession>A0A9D2SQR1</accession>
<dbReference type="Gene3D" id="3.30.565.10">
    <property type="entry name" value="Histidine kinase-like ATPase, C-terminal domain"/>
    <property type="match status" value="1"/>
</dbReference>
<feature type="domain" description="Histidine kinase/HSP90-like ATPase" evidence="15">
    <location>
        <begin position="384"/>
        <end position="485"/>
    </location>
</feature>
<dbReference type="Pfam" id="PF02518">
    <property type="entry name" value="HATPase_c"/>
    <property type="match status" value="1"/>
</dbReference>
<dbReference type="PANTHER" id="PTHR34220">
    <property type="entry name" value="SENSOR HISTIDINE KINASE YPDA"/>
    <property type="match status" value="1"/>
</dbReference>
<evidence type="ECO:0000259" key="15">
    <source>
        <dbReference type="Pfam" id="PF02518"/>
    </source>
</evidence>
<dbReference type="InterPro" id="IPR050640">
    <property type="entry name" value="Bact_2-comp_sensor_kinase"/>
</dbReference>
<keyword evidence="9 17" id="KW-0418">Kinase</keyword>
<keyword evidence="10" id="KW-0067">ATP-binding</keyword>
<keyword evidence="5" id="KW-0597">Phosphoprotein</keyword>
<evidence type="ECO:0000256" key="11">
    <source>
        <dbReference type="ARBA" id="ARBA00022989"/>
    </source>
</evidence>
<evidence type="ECO:0000256" key="3">
    <source>
        <dbReference type="ARBA" id="ARBA00012438"/>
    </source>
</evidence>
<gene>
    <name evidence="17" type="ORF">H9761_16490</name>
</gene>
<evidence type="ECO:0000256" key="10">
    <source>
        <dbReference type="ARBA" id="ARBA00022840"/>
    </source>
</evidence>
<dbReference type="PANTHER" id="PTHR34220:SF11">
    <property type="entry name" value="SENSOR PROTEIN KINASE HPTS"/>
    <property type="match status" value="1"/>
</dbReference>
<reference evidence="17" key="1">
    <citation type="journal article" date="2021" name="PeerJ">
        <title>Extensive microbial diversity within the chicken gut microbiome revealed by metagenomics and culture.</title>
        <authorList>
            <person name="Gilroy R."/>
            <person name="Ravi A."/>
            <person name="Getino M."/>
            <person name="Pursley I."/>
            <person name="Horton D.L."/>
            <person name="Alikhan N.F."/>
            <person name="Baker D."/>
            <person name="Gharbi K."/>
            <person name="Hall N."/>
            <person name="Watson M."/>
            <person name="Adriaenssens E.M."/>
            <person name="Foster-Nyarko E."/>
            <person name="Jarju S."/>
            <person name="Secka A."/>
            <person name="Antonio M."/>
            <person name="Oren A."/>
            <person name="Chaudhuri R.R."/>
            <person name="La Ragione R."/>
            <person name="Hildebrand F."/>
            <person name="Pallen M.J."/>
        </authorList>
    </citation>
    <scope>NUCLEOTIDE SEQUENCE</scope>
    <source>
        <strain evidence="17">USAMLcec2-132</strain>
    </source>
</reference>
<evidence type="ECO:0000256" key="6">
    <source>
        <dbReference type="ARBA" id="ARBA00022679"/>
    </source>
</evidence>
<keyword evidence="8" id="KW-0547">Nucleotide-binding</keyword>
<evidence type="ECO:0000313" key="17">
    <source>
        <dbReference type="EMBL" id="HJC25274.1"/>
    </source>
</evidence>
<dbReference type="GO" id="GO:0005524">
    <property type="term" value="F:ATP binding"/>
    <property type="evidence" value="ECO:0007669"/>
    <property type="project" value="UniProtKB-KW"/>
</dbReference>
<keyword evidence="6" id="KW-0808">Transferase</keyword>
<dbReference type="InterPro" id="IPR010559">
    <property type="entry name" value="Sig_transdc_His_kin_internal"/>
</dbReference>
<dbReference type="EMBL" id="DWWS01000060">
    <property type="protein sequence ID" value="HJC25274.1"/>
    <property type="molecule type" value="Genomic_DNA"/>
</dbReference>
<feature type="transmembrane region" description="Helical" evidence="14">
    <location>
        <begin position="247"/>
        <end position="267"/>
    </location>
</feature>
<evidence type="ECO:0000256" key="9">
    <source>
        <dbReference type="ARBA" id="ARBA00022777"/>
    </source>
</evidence>
<evidence type="ECO:0000256" key="7">
    <source>
        <dbReference type="ARBA" id="ARBA00022692"/>
    </source>
</evidence>
<keyword evidence="12" id="KW-0902">Two-component regulatory system</keyword>
<dbReference type="InterPro" id="IPR004358">
    <property type="entry name" value="Sig_transdc_His_kin-like_C"/>
</dbReference>
<sequence>MERRNLEYWQMTVEDIIHDLDAKIREYDNLSMLALLQENTLDILLRREFDQIEYIEACSWMEQQLGIKLFLNQSIPISFQILGNNGFYYSSDGEIFQEDIMPLIGQIEKTGRISIIIDDAEGKQTEKKNVIIGRYIYSYKSLQPLGYLLLSLPSVELDKIWSDKDLSDIKILVLNENGTVVYGEAEAGSEQKELYESLTEEAGIFQGQRKGDRKLYIYEKSDYTGWTAVAIVPRSVYHPSIWNISKVFLGAGAIVILLASGGAYFLIKDVYDTKLSNQMNEIARSKAEMKALQTQINPHFLYNTLSAINMYSVLEDTETVQDITDALSSMFRYAVQNPLVPVGIEEELEHVRNYLRIQGYRMGGIPRLEIDIAGTENVVMLRLSLQPIVENIFKHAFTDGVGGEQFIRIHAYRDGENLLVDVEDNGRGPSMEVDHMEYVTDGEQNGRGIGLSNVHKRLKLAYGEGAGLWISGRPGKGMTIQICQPYLVKETEE</sequence>
<evidence type="ECO:0000313" key="18">
    <source>
        <dbReference type="Proteomes" id="UP000823891"/>
    </source>
</evidence>
<reference evidence="17" key="2">
    <citation type="submission" date="2021-04" db="EMBL/GenBank/DDBJ databases">
        <authorList>
            <person name="Gilroy R."/>
        </authorList>
    </citation>
    <scope>NUCLEOTIDE SEQUENCE</scope>
    <source>
        <strain evidence="17">USAMLcec2-132</strain>
    </source>
</reference>
<evidence type="ECO:0000259" key="16">
    <source>
        <dbReference type="Pfam" id="PF06580"/>
    </source>
</evidence>
<dbReference type="EC" id="2.7.13.3" evidence="3"/>
<evidence type="ECO:0000256" key="13">
    <source>
        <dbReference type="ARBA" id="ARBA00023136"/>
    </source>
</evidence>
<dbReference type="SUPFAM" id="SSF55874">
    <property type="entry name" value="ATPase domain of HSP90 chaperone/DNA topoisomerase II/histidine kinase"/>
    <property type="match status" value="1"/>
</dbReference>
<keyword evidence="13 14" id="KW-0472">Membrane</keyword>
<dbReference type="GO" id="GO:0000155">
    <property type="term" value="F:phosphorelay sensor kinase activity"/>
    <property type="evidence" value="ECO:0007669"/>
    <property type="project" value="InterPro"/>
</dbReference>
<dbReference type="AlphaFoldDB" id="A0A9D2SQR1"/>
<dbReference type="GO" id="GO:0005886">
    <property type="term" value="C:plasma membrane"/>
    <property type="evidence" value="ECO:0007669"/>
    <property type="project" value="UniProtKB-SubCell"/>
</dbReference>
<evidence type="ECO:0000256" key="2">
    <source>
        <dbReference type="ARBA" id="ARBA00004651"/>
    </source>
</evidence>
<proteinExistence type="predicted"/>
<comment type="subcellular location">
    <subcellularLocation>
        <location evidence="2">Cell membrane</location>
        <topology evidence="2">Multi-pass membrane protein</topology>
    </subcellularLocation>
</comment>
<evidence type="ECO:0000256" key="12">
    <source>
        <dbReference type="ARBA" id="ARBA00023012"/>
    </source>
</evidence>
<evidence type="ECO:0000256" key="1">
    <source>
        <dbReference type="ARBA" id="ARBA00000085"/>
    </source>
</evidence>
<keyword evidence="4" id="KW-1003">Cell membrane</keyword>
<organism evidence="17 18">
    <name type="scientific">Candidatus Eisenbergiella merdavium</name>
    <dbReference type="NCBI Taxonomy" id="2838551"/>
    <lineage>
        <taxon>Bacteria</taxon>
        <taxon>Bacillati</taxon>
        <taxon>Bacillota</taxon>
        <taxon>Clostridia</taxon>
        <taxon>Lachnospirales</taxon>
        <taxon>Lachnospiraceae</taxon>
        <taxon>Eisenbergiella</taxon>
    </lineage>
</organism>
<comment type="catalytic activity">
    <reaction evidence="1">
        <text>ATP + protein L-histidine = ADP + protein N-phospho-L-histidine.</text>
        <dbReference type="EC" id="2.7.13.3"/>
    </reaction>
</comment>
<name>A0A9D2SQR1_9FIRM</name>
<keyword evidence="11 14" id="KW-1133">Transmembrane helix</keyword>
<dbReference type="PRINTS" id="PR00344">
    <property type="entry name" value="BCTRLSENSOR"/>
</dbReference>
<evidence type="ECO:0000256" key="5">
    <source>
        <dbReference type="ARBA" id="ARBA00022553"/>
    </source>
</evidence>
<keyword evidence="7 14" id="KW-0812">Transmembrane</keyword>
<dbReference type="Pfam" id="PF06580">
    <property type="entry name" value="His_kinase"/>
    <property type="match status" value="1"/>
</dbReference>
<feature type="domain" description="Signal transduction histidine kinase internal region" evidence="16">
    <location>
        <begin position="287"/>
        <end position="363"/>
    </location>
</feature>
<comment type="caution">
    <text evidence="17">The sequence shown here is derived from an EMBL/GenBank/DDBJ whole genome shotgun (WGS) entry which is preliminary data.</text>
</comment>
<dbReference type="InterPro" id="IPR036890">
    <property type="entry name" value="HATPase_C_sf"/>
</dbReference>
<dbReference type="Proteomes" id="UP000823891">
    <property type="component" value="Unassembled WGS sequence"/>
</dbReference>
<evidence type="ECO:0000256" key="4">
    <source>
        <dbReference type="ARBA" id="ARBA00022475"/>
    </source>
</evidence>
<evidence type="ECO:0000256" key="8">
    <source>
        <dbReference type="ARBA" id="ARBA00022741"/>
    </source>
</evidence>
<evidence type="ECO:0000256" key="14">
    <source>
        <dbReference type="SAM" id="Phobius"/>
    </source>
</evidence>